<keyword evidence="11" id="KW-0297">G-protein coupled receptor</keyword>
<dbReference type="Gene3D" id="1.20.1070.10">
    <property type="entry name" value="Rhodopsin 7-helix transmembrane proteins"/>
    <property type="match status" value="1"/>
</dbReference>
<dbReference type="FunFam" id="1.20.1070.10:FF:000181">
    <property type="entry name" value="Thyrotropin receptor"/>
    <property type="match status" value="1"/>
</dbReference>
<evidence type="ECO:0000256" key="7">
    <source>
        <dbReference type="ARBA" id="ARBA00022737"/>
    </source>
</evidence>
<comment type="subcellular location">
    <subcellularLocation>
        <location evidence="1">Cell membrane</location>
        <topology evidence="1">Multi-pass membrane protein</topology>
    </subcellularLocation>
</comment>
<dbReference type="GO" id="GO:0051920">
    <property type="term" value="F:peroxiredoxin activity"/>
    <property type="evidence" value="ECO:0007669"/>
    <property type="project" value="InterPro"/>
</dbReference>
<dbReference type="GO" id="GO:0009755">
    <property type="term" value="P:hormone-mediated signaling pathway"/>
    <property type="evidence" value="ECO:0007669"/>
    <property type="project" value="TreeGrafter"/>
</dbReference>
<reference evidence="17 18" key="1">
    <citation type="submission" date="2023-10" db="EMBL/GenBank/DDBJ databases">
        <title>Genomes of two closely related lineages of the louse Polyplax serrata with different host specificities.</title>
        <authorList>
            <person name="Martinu J."/>
            <person name="Tarabai H."/>
            <person name="Stefka J."/>
            <person name="Hypsa V."/>
        </authorList>
    </citation>
    <scope>NUCLEOTIDE SEQUENCE [LARGE SCALE GENOMIC DNA]</scope>
    <source>
        <strain evidence="17">HR10_N</strain>
    </source>
</reference>
<feature type="transmembrane region" description="Helical" evidence="15">
    <location>
        <begin position="435"/>
        <end position="456"/>
    </location>
</feature>
<evidence type="ECO:0000256" key="10">
    <source>
        <dbReference type="ARBA" id="ARBA00023002"/>
    </source>
</evidence>
<evidence type="ECO:0000256" key="3">
    <source>
        <dbReference type="ARBA" id="ARBA00022475"/>
    </source>
</evidence>
<evidence type="ECO:0000256" key="15">
    <source>
        <dbReference type="SAM" id="Phobius"/>
    </source>
</evidence>
<organism evidence="17 18">
    <name type="scientific">Polyplax serrata</name>
    <name type="common">Common mouse louse</name>
    <dbReference type="NCBI Taxonomy" id="468196"/>
    <lineage>
        <taxon>Eukaryota</taxon>
        <taxon>Metazoa</taxon>
        <taxon>Ecdysozoa</taxon>
        <taxon>Arthropoda</taxon>
        <taxon>Hexapoda</taxon>
        <taxon>Insecta</taxon>
        <taxon>Pterygota</taxon>
        <taxon>Neoptera</taxon>
        <taxon>Paraneoptera</taxon>
        <taxon>Psocodea</taxon>
        <taxon>Troctomorpha</taxon>
        <taxon>Phthiraptera</taxon>
        <taxon>Anoplura</taxon>
        <taxon>Polyplacidae</taxon>
        <taxon>Polyplax</taxon>
    </lineage>
</organism>
<keyword evidence="7" id="KW-0677">Repeat</keyword>
<dbReference type="PROSITE" id="PS50262">
    <property type="entry name" value="G_PROTEIN_RECEP_F1_2"/>
    <property type="match status" value="1"/>
</dbReference>
<comment type="caution">
    <text evidence="17">The sequence shown here is derived from an EMBL/GenBank/DDBJ whole genome shotgun (WGS) entry which is preliminary data.</text>
</comment>
<dbReference type="EMBL" id="JAWJWE010000003">
    <property type="protein sequence ID" value="KAK6639206.1"/>
    <property type="molecule type" value="Genomic_DNA"/>
</dbReference>
<feature type="transmembrane region" description="Helical" evidence="15">
    <location>
        <begin position="468"/>
        <end position="489"/>
    </location>
</feature>
<dbReference type="CDD" id="cd03015">
    <property type="entry name" value="PRX_Typ2cys"/>
    <property type="match status" value="1"/>
</dbReference>
<keyword evidence="10" id="KW-0560">Oxidoreductase</keyword>
<evidence type="ECO:0000313" key="17">
    <source>
        <dbReference type="EMBL" id="KAK6639206.1"/>
    </source>
</evidence>
<dbReference type="Proteomes" id="UP001372834">
    <property type="component" value="Unassembled WGS sequence"/>
</dbReference>
<evidence type="ECO:0000256" key="4">
    <source>
        <dbReference type="ARBA" id="ARBA00022559"/>
    </source>
</evidence>
<dbReference type="InterPro" id="IPR032675">
    <property type="entry name" value="LRR_dom_sf"/>
</dbReference>
<keyword evidence="9 15" id="KW-1133">Transmembrane helix</keyword>
<dbReference type="InterPro" id="IPR000276">
    <property type="entry name" value="GPCR_Rhodpsn"/>
</dbReference>
<evidence type="ECO:0000256" key="9">
    <source>
        <dbReference type="ARBA" id="ARBA00022989"/>
    </source>
</evidence>
<dbReference type="InterPro" id="IPR017452">
    <property type="entry name" value="GPCR_Rhodpsn_7TM"/>
</dbReference>
<evidence type="ECO:0000313" key="18">
    <source>
        <dbReference type="Proteomes" id="UP001372834"/>
    </source>
</evidence>
<evidence type="ECO:0000256" key="11">
    <source>
        <dbReference type="ARBA" id="ARBA00023040"/>
    </source>
</evidence>
<dbReference type="SUPFAM" id="SSF52058">
    <property type="entry name" value="L domain-like"/>
    <property type="match status" value="1"/>
</dbReference>
<dbReference type="GO" id="GO:0007189">
    <property type="term" value="P:adenylate cyclase-activating G protein-coupled receptor signaling pathway"/>
    <property type="evidence" value="ECO:0007669"/>
    <property type="project" value="TreeGrafter"/>
</dbReference>
<feature type="domain" description="G-protein coupled receptors family 1 profile" evidence="16">
    <location>
        <begin position="447"/>
        <end position="695"/>
    </location>
</feature>
<evidence type="ECO:0000256" key="2">
    <source>
        <dbReference type="ARBA" id="ARBA00010663"/>
    </source>
</evidence>
<feature type="transmembrane region" description="Helical" evidence="15">
    <location>
        <begin position="678"/>
        <end position="698"/>
    </location>
</feature>
<protein>
    <recommendedName>
        <fullName evidence="16">G-protein coupled receptors family 1 profile domain-containing protein</fullName>
    </recommendedName>
</protein>
<dbReference type="GO" id="GO:0008528">
    <property type="term" value="F:G protein-coupled peptide receptor activity"/>
    <property type="evidence" value="ECO:0007669"/>
    <property type="project" value="TreeGrafter"/>
</dbReference>
<comment type="similarity">
    <text evidence="2">Belongs to the G-protein coupled receptor 1 family.</text>
</comment>
<keyword evidence="6 15" id="KW-0812">Transmembrane</keyword>
<name>A0AAN8PCQ0_POLSC</name>
<dbReference type="InterPro" id="IPR019479">
    <property type="entry name" value="Peroxiredoxin_C"/>
</dbReference>
<gene>
    <name evidence="17" type="ORF">RUM43_007476</name>
</gene>
<feature type="transmembrane region" description="Helical" evidence="15">
    <location>
        <begin position="643"/>
        <end position="666"/>
    </location>
</feature>
<accession>A0AAN8PCQ0</accession>
<evidence type="ECO:0000259" key="16">
    <source>
        <dbReference type="PROSITE" id="PS50262"/>
    </source>
</evidence>
<keyword evidence="3" id="KW-1003">Cell membrane</keyword>
<feature type="transmembrane region" description="Helical" evidence="15">
    <location>
        <begin position="512"/>
        <end position="533"/>
    </location>
</feature>
<evidence type="ECO:0000256" key="14">
    <source>
        <dbReference type="ARBA" id="ARBA00023224"/>
    </source>
</evidence>
<sequence length="971" mass="109708">MTGGGMEVLGANAFEPYKETLRDVEPIDFLKHILECIFETLGLVKNQSRPRSLPSSDRSNHFLFTGNNSSVAKANKSPKDPEITYSFCFRNLFDLKLLRQIDPGAFHNLLVLRTIYISGAQRLLSLDSKVFAEKIPQLKTLVSLGGKLPRVLEEECDGKLKIYLRIVHSGLTEIPHLNDLETKDILHAIDLESNQIQKIPSHGFKIQAQELFLSFNSIVEIEPDAFKGSQIAKIILKGNMKLTKLHQDSFQNLQSLRFLDLSLTSITFLPTKGLSDLEVLKLQDTRSLKVFPSVYNFDYIKEAELTYPYHCCAFQFPDTHSPEVHKRHQEFLQSIQKECSERAEPLRKRRQVLSYNASSMTFLPGTWGFFSDGNKSSLDYMKTVEEEEFHEEATVTPLYAVCGNLSKKFRNMTCRPAPDAFNPCEDIMENWALRVQVWIVAIFALLGNLAVLLVLISSRFRMTVPKFLMCNLAIADFFMGVYLLLIAIMDVRSIGVYFNFAIDWQNGWGCQVAGFLTVLSSELSIFTLTVITCERWYTITYAIHLNRRLKLKTAAHIMAAGWMYSILMAALPLLGISSYSKTSVCLPLENRESADIAYLITLLIFNGLAFWMICTCYGRMYCSIKKGQDMARTNSDMTVAKRMALLVFTDFACWAPITFFGLTALSGYPLIDVSKTKILLVFFYPLNSCANPYLYALLTQQYQRDFFMLLSRYGMCSERAARYKGPTGANPRCTIDKTGCKIGASKSTMPNHRGSLLTTLTSLDTTNNIRPYLGPVHEYQSGSIELLPCSKDGKQMSCTEQSDSCLKNGWNPNFNYSRTLSLNLGPLRSPKVQEKAPEFEGTAVINDEFKKIKLSDYKGKYLNGGIGQIKYPLLSDFTKKISRDYGVLLEDLGASLRGLFIIDGKGTIRHMSVNDLPVGRSVEEVLRLVKAFQFNDKHGEVCPASWQPDKESIKPNVKDSKTFFGNAYKDE</sequence>
<dbReference type="Pfam" id="PF10417">
    <property type="entry name" value="1-cysPrx_C"/>
    <property type="match status" value="1"/>
</dbReference>
<dbReference type="PRINTS" id="PR00373">
    <property type="entry name" value="GLYCHORMONER"/>
</dbReference>
<keyword evidence="14" id="KW-0807">Transducer</keyword>
<keyword evidence="4" id="KW-0575">Peroxidase</keyword>
<dbReference type="Gene3D" id="3.80.10.10">
    <property type="entry name" value="Ribonuclease Inhibitor"/>
    <property type="match status" value="1"/>
</dbReference>
<dbReference type="InterPro" id="IPR000866">
    <property type="entry name" value="AhpC/TSA"/>
</dbReference>
<dbReference type="InterPro" id="IPR002131">
    <property type="entry name" value="Gphrmn_rcpt_fam"/>
</dbReference>
<keyword evidence="5" id="KW-0433">Leucine-rich repeat</keyword>
<dbReference type="PROSITE" id="PS00237">
    <property type="entry name" value="G_PROTEIN_RECEP_F1_1"/>
    <property type="match status" value="1"/>
</dbReference>
<feature type="transmembrane region" description="Helical" evidence="15">
    <location>
        <begin position="596"/>
        <end position="622"/>
    </location>
</feature>
<evidence type="ECO:0000256" key="6">
    <source>
        <dbReference type="ARBA" id="ARBA00022692"/>
    </source>
</evidence>
<dbReference type="Pfam" id="PF00001">
    <property type="entry name" value="7tm_1"/>
    <property type="match status" value="1"/>
</dbReference>
<feature type="transmembrane region" description="Helical" evidence="15">
    <location>
        <begin position="554"/>
        <end position="576"/>
    </location>
</feature>
<proteinExistence type="inferred from homology"/>
<dbReference type="Pfam" id="PF00578">
    <property type="entry name" value="AhpC-TSA"/>
    <property type="match status" value="1"/>
</dbReference>
<evidence type="ECO:0000256" key="12">
    <source>
        <dbReference type="ARBA" id="ARBA00023136"/>
    </source>
</evidence>
<evidence type="ECO:0000256" key="1">
    <source>
        <dbReference type="ARBA" id="ARBA00004651"/>
    </source>
</evidence>
<evidence type="ECO:0000256" key="5">
    <source>
        <dbReference type="ARBA" id="ARBA00022614"/>
    </source>
</evidence>
<dbReference type="PRINTS" id="PR00237">
    <property type="entry name" value="GPCRRHODOPSN"/>
</dbReference>
<dbReference type="AlphaFoldDB" id="A0AAN8PCQ0"/>
<keyword evidence="13" id="KW-0675">Receptor</keyword>
<dbReference type="GO" id="GO:0016500">
    <property type="term" value="F:protein-hormone receptor activity"/>
    <property type="evidence" value="ECO:0007669"/>
    <property type="project" value="InterPro"/>
</dbReference>
<dbReference type="GO" id="GO:0005886">
    <property type="term" value="C:plasma membrane"/>
    <property type="evidence" value="ECO:0007669"/>
    <property type="project" value="UniProtKB-SubCell"/>
</dbReference>
<dbReference type="PANTHER" id="PTHR24372:SF74">
    <property type="entry name" value="LP13728P"/>
    <property type="match status" value="1"/>
</dbReference>
<evidence type="ECO:0000256" key="13">
    <source>
        <dbReference type="ARBA" id="ARBA00023170"/>
    </source>
</evidence>
<keyword evidence="12 15" id="KW-0472">Membrane</keyword>
<evidence type="ECO:0000256" key="8">
    <source>
        <dbReference type="ARBA" id="ARBA00022862"/>
    </source>
</evidence>
<keyword evidence="8" id="KW-0049">Antioxidant</keyword>
<dbReference type="PANTHER" id="PTHR24372">
    <property type="entry name" value="GLYCOPROTEIN HORMONE RECEPTOR"/>
    <property type="match status" value="1"/>
</dbReference>
<dbReference type="SUPFAM" id="SSF52833">
    <property type="entry name" value="Thioredoxin-like"/>
    <property type="match status" value="1"/>
</dbReference>
<dbReference type="CDD" id="cd15136">
    <property type="entry name" value="7tmA_Glyco_hormone_R"/>
    <property type="match status" value="1"/>
</dbReference>
<dbReference type="Gene3D" id="3.40.30.10">
    <property type="entry name" value="Glutaredoxin"/>
    <property type="match status" value="2"/>
</dbReference>
<dbReference type="InterPro" id="IPR036249">
    <property type="entry name" value="Thioredoxin-like_sf"/>
</dbReference>
<dbReference type="SUPFAM" id="SSF81321">
    <property type="entry name" value="Family A G protein-coupled receptor-like"/>
    <property type="match status" value="1"/>
</dbReference>